<proteinExistence type="predicted"/>
<gene>
    <name evidence="1" type="ORF">RCL2_000655900</name>
</gene>
<dbReference type="Proteomes" id="UP000615446">
    <property type="component" value="Unassembled WGS sequence"/>
</dbReference>
<dbReference type="EMBL" id="BLAL01000043">
    <property type="protein sequence ID" value="GES79249.1"/>
    <property type="molecule type" value="Genomic_DNA"/>
</dbReference>
<reference evidence="1" key="1">
    <citation type="submission" date="2019-10" db="EMBL/GenBank/DDBJ databases">
        <title>Conservation and host-specific expression of non-tandemly repeated heterogenous ribosome RNA gene in arbuscular mycorrhizal fungi.</title>
        <authorList>
            <person name="Maeda T."/>
            <person name="Kobayashi Y."/>
            <person name="Nakagawa T."/>
            <person name="Ezawa T."/>
            <person name="Yamaguchi K."/>
            <person name="Bino T."/>
            <person name="Nishimoto Y."/>
            <person name="Shigenobu S."/>
            <person name="Kawaguchi M."/>
        </authorList>
    </citation>
    <scope>NUCLEOTIDE SEQUENCE</scope>
    <source>
        <strain evidence="1">HR1</strain>
    </source>
</reference>
<protein>
    <recommendedName>
        <fullName evidence="3">F-box domain-containing protein</fullName>
    </recommendedName>
</protein>
<name>A0A8H3QJU4_9GLOM</name>
<comment type="caution">
    <text evidence="1">The sequence shown here is derived from an EMBL/GenBank/DDBJ whole genome shotgun (WGS) entry which is preliminary data.</text>
</comment>
<evidence type="ECO:0000313" key="2">
    <source>
        <dbReference type="Proteomes" id="UP000615446"/>
    </source>
</evidence>
<accession>A0A8H3QJU4</accession>
<evidence type="ECO:0008006" key="3">
    <source>
        <dbReference type="Google" id="ProtNLM"/>
    </source>
</evidence>
<evidence type="ECO:0000313" key="1">
    <source>
        <dbReference type="EMBL" id="GES79249.1"/>
    </source>
</evidence>
<sequence>MACSKIFSGDMPELTDKIIQCLQYDFLALHSCILVNRLWCRIAIPLLWEDPFSKKLKLPKNYNIFEIVLQNLNEDDKVKLNDFGINNDTFTSNTLFNYPSFIKCLDTYTFVYSVKMWIKTKISVKIMDSTKFIFLLLIRKFIENGVSLHTFEVEIPVTLSVIGDEFFNSTFELILQNPNFLYNVKNLIVYFSERMENIKFLEIFYYNCSTITSLHILASMDDDEQVEENLTRIIRSQRKLKKISFEYQFDYSLNCLKGSNSLNTLKTIIFYGIRFDKMNDLKEVFEQLNVLESVHIIDCYSLNPNIIKQITSLTKPFKLKSLSINEMLEVELLQSLLQKSGDYIEYIGLRLRDHELSQKLSEIIKIYCERIKFFESFVSDKLELKPTLDLIDNVKQSLNFISIDHLDLYQHKPEYDIEFSSIILQNLGHVLPDKLEYLNLAFKVNTDDLEIFFKDSQNIFITKLLIKNKIYDESEDILPYIKKYVMKERRVKYLAMEECFYRKKNLFSLKNEVKEFELHGIRIQNYNDLFIDIYDFVNEIDK</sequence>
<dbReference type="OrthoDB" id="1751604at2759"/>
<organism evidence="1 2">
    <name type="scientific">Rhizophagus clarus</name>
    <dbReference type="NCBI Taxonomy" id="94130"/>
    <lineage>
        <taxon>Eukaryota</taxon>
        <taxon>Fungi</taxon>
        <taxon>Fungi incertae sedis</taxon>
        <taxon>Mucoromycota</taxon>
        <taxon>Glomeromycotina</taxon>
        <taxon>Glomeromycetes</taxon>
        <taxon>Glomerales</taxon>
        <taxon>Glomeraceae</taxon>
        <taxon>Rhizophagus</taxon>
    </lineage>
</organism>
<dbReference type="AlphaFoldDB" id="A0A8H3QJU4"/>